<evidence type="ECO:0000256" key="1">
    <source>
        <dbReference type="ARBA" id="ARBA00022842"/>
    </source>
</evidence>
<comment type="caution">
    <text evidence="3">The sequence shown here is derived from an EMBL/GenBank/DDBJ whole genome shotgun (WGS) entry which is preliminary data.</text>
</comment>
<evidence type="ECO:0000313" key="3">
    <source>
        <dbReference type="EMBL" id="GAI13261.1"/>
    </source>
</evidence>
<reference evidence="3" key="1">
    <citation type="journal article" date="2014" name="Front. Microbiol.">
        <title>High frequency of phylogenetically diverse reductive dehalogenase-homologous genes in deep subseafloor sedimentary metagenomes.</title>
        <authorList>
            <person name="Kawai M."/>
            <person name="Futagami T."/>
            <person name="Toyoda A."/>
            <person name="Takaki Y."/>
            <person name="Nishi S."/>
            <person name="Hori S."/>
            <person name="Arai W."/>
            <person name="Tsubouchi T."/>
            <person name="Morono Y."/>
            <person name="Uchiyama I."/>
            <person name="Ito T."/>
            <person name="Fujiyama A."/>
            <person name="Inagaki F."/>
            <person name="Takami H."/>
        </authorList>
    </citation>
    <scope>NUCLEOTIDE SEQUENCE</scope>
    <source>
        <strain evidence="3">Expedition CK06-06</strain>
    </source>
</reference>
<dbReference type="Pfam" id="PF01850">
    <property type="entry name" value="PIN"/>
    <property type="match status" value="1"/>
</dbReference>
<organism evidence="3">
    <name type="scientific">marine sediment metagenome</name>
    <dbReference type="NCBI Taxonomy" id="412755"/>
    <lineage>
        <taxon>unclassified sequences</taxon>
        <taxon>metagenomes</taxon>
        <taxon>ecological metagenomes</taxon>
    </lineage>
</organism>
<dbReference type="PANTHER" id="PTHR35901:SF1">
    <property type="entry name" value="EXONUCLEASE VAPC9"/>
    <property type="match status" value="1"/>
</dbReference>
<dbReference type="AlphaFoldDB" id="X1M595"/>
<name>X1M595_9ZZZZ</name>
<gene>
    <name evidence="3" type="ORF">S06H3_11072</name>
</gene>
<feature type="domain" description="PIN" evidence="2">
    <location>
        <begin position="27"/>
        <end position="148"/>
    </location>
</feature>
<accession>X1M595</accession>
<dbReference type="Gene3D" id="3.40.50.1010">
    <property type="entry name" value="5'-nuclease"/>
    <property type="match status" value="1"/>
</dbReference>
<evidence type="ECO:0000259" key="2">
    <source>
        <dbReference type="Pfam" id="PF01850"/>
    </source>
</evidence>
<dbReference type="EMBL" id="BARV01005276">
    <property type="protein sequence ID" value="GAI13261.1"/>
    <property type="molecule type" value="Genomic_DNA"/>
</dbReference>
<keyword evidence="1" id="KW-0460">Magnesium</keyword>
<dbReference type="InterPro" id="IPR051619">
    <property type="entry name" value="TypeII_TA_RNase_PINc/VapC"/>
</dbReference>
<dbReference type="SUPFAM" id="SSF88723">
    <property type="entry name" value="PIN domain-like"/>
    <property type="match status" value="1"/>
</dbReference>
<sequence length="166" mass="19432">MESSVVFNEKRIELPDFLVGESRRKKYVLDASVVFKWYYKKNETDLYSADILYNFLNSHQYILIAPQLLIYEILNAFRLKDEITSETIDLIISELYDIIIILEADKVLLKKAFLYSRLLNISVYDGIYIALSEKFDAPLITSDKKLYKSGENLPHKVIMLSDFLDK</sequence>
<dbReference type="CDD" id="cd09873">
    <property type="entry name" value="PIN_Pae0151-like"/>
    <property type="match status" value="1"/>
</dbReference>
<dbReference type="PANTHER" id="PTHR35901">
    <property type="entry name" value="RIBONUCLEASE VAPC3"/>
    <property type="match status" value="1"/>
</dbReference>
<dbReference type="InterPro" id="IPR002716">
    <property type="entry name" value="PIN_dom"/>
</dbReference>
<dbReference type="InterPro" id="IPR029060">
    <property type="entry name" value="PIN-like_dom_sf"/>
</dbReference>
<protein>
    <recommendedName>
        <fullName evidence="2">PIN domain-containing protein</fullName>
    </recommendedName>
</protein>
<dbReference type="InterPro" id="IPR044153">
    <property type="entry name" value="PIN_Pae0151-like"/>
</dbReference>
<proteinExistence type="predicted"/>